<dbReference type="EMBL" id="GGMR01020031">
    <property type="protein sequence ID" value="MBY32650.1"/>
    <property type="molecule type" value="Transcribed_RNA"/>
</dbReference>
<evidence type="ECO:0000313" key="1">
    <source>
        <dbReference type="EMBL" id="MBY32650.1"/>
    </source>
</evidence>
<dbReference type="AlphaFoldDB" id="A0A2S2PT57"/>
<sequence length="218" mass="25302">MVVVDYTIHDRLRRNDHDQNSDKSLQLLLDEDAVVDFGIANFCPRLREAISALSRHKVGPLQQRVHLSDFQSSTLSSLPTDDLSSNTLPSRNDKFVLSLPYLYEENSPVSSHNFMVRWSIIAQCGRPDKAPEVILLETDNSSINLGYGEGTLRRTQQRRQYQTNQIFQERYWQQYVASDAFYIQCLTKWDKMNNNSSTLMQYCLLADQLYECYANFQV</sequence>
<accession>A0A2S2PT57</accession>
<proteinExistence type="predicted"/>
<name>A0A2S2PT57_SCHGA</name>
<gene>
    <name evidence="1" type="ORF">g.44039</name>
</gene>
<protein>
    <submittedName>
        <fullName evidence="1">Uncharacterized protein</fullName>
    </submittedName>
</protein>
<organism evidence="1">
    <name type="scientific">Schizaphis graminum</name>
    <name type="common">Green bug aphid</name>
    <dbReference type="NCBI Taxonomy" id="13262"/>
    <lineage>
        <taxon>Eukaryota</taxon>
        <taxon>Metazoa</taxon>
        <taxon>Ecdysozoa</taxon>
        <taxon>Arthropoda</taxon>
        <taxon>Hexapoda</taxon>
        <taxon>Insecta</taxon>
        <taxon>Pterygota</taxon>
        <taxon>Neoptera</taxon>
        <taxon>Paraneoptera</taxon>
        <taxon>Hemiptera</taxon>
        <taxon>Sternorrhyncha</taxon>
        <taxon>Aphidomorpha</taxon>
        <taxon>Aphidoidea</taxon>
        <taxon>Aphididae</taxon>
        <taxon>Aphidini</taxon>
        <taxon>Schizaphis</taxon>
    </lineage>
</organism>
<reference evidence="1" key="1">
    <citation type="submission" date="2018-04" db="EMBL/GenBank/DDBJ databases">
        <title>Transcriptome of Schizaphis graminum biotype I.</title>
        <authorList>
            <person name="Scully E.D."/>
            <person name="Geib S.M."/>
            <person name="Palmer N.A."/>
            <person name="Koch K."/>
            <person name="Bradshaw J."/>
            <person name="Heng-Moss T."/>
            <person name="Sarath G."/>
        </authorList>
    </citation>
    <scope>NUCLEOTIDE SEQUENCE</scope>
</reference>